<sequence>MSVIERTTEADASAGEAPAGPVSGKRDLPNTALTVWGVLVFAFLFLPILVIVVYSFNNGRLLAAWDSFGFDAYVNGLSNKVIRGAISTSLQAAAGSAIVSTIIGTLGGIALARAKIRAKWALGLTLLLSFTLVTPEIVDAIALLPWFVTLGVDAGVSPLNNGMVRLVIAHSVVSMAVVTFIIRARMAGLDQSLEEAAADLYATPWRRFRDITLPMAGPGILAGALMSFTLSLDNTIVSSFVQQPGFTPWPVYIFSSLRVALRPEIAAVSTLMFILTLVALGVVAYVLRKVGESSTDIVKAMTGS</sequence>
<evidence type="ECO:0000256" key="9">
    <source>
        <dbReference type="SAM" id="MobiDB-lite"/>
    </source>
</evidence>
<name>A0ABY8QY30_9MICO</name>
<dbReference type="InterPro" id="IPR035906">
    <property type="entry name" value="MetI-like_sf"/>
</dbReference>
<feature type="transmembrane region" description="Helical" evidence="8">
    <location>
        <begin position="211"/>
        <end position="230"/>
    </location>
</feature>
<dbReference type="InterPro" id="IPR000515">
    <property type="entry name" value="MetI-like"/>
</dbReference>
<dbReference type="CDD" id="cd06261">
    <property type="entry name" value="TM_PBP2"/>
    <property type="match status" value="1"/>
</dbReference>
<dbReference type="InterPro" id="IPR051789">
    <property type="entry name" value="Bact_Polyamine_Transport"/>
</dbReference>
<feature type="transmembrane region" description="Helical" evidence="8">
    <location>
        <begin position="163"/>
        <end position="182"/>
    </location>
</feature>
<dbReference type="Proteomes" id="UP001209083">
    <property type="component" value="Chromosome"/>
</dbReference>
<dbReference type="PANTHER" id="PTHR43848:SF2">
    <property type="entry name" value="PUTRESCINE TRANSPORT SYSTEM PERMEASE PROTEIN POTI"/>
    <property type="match status" value="1"/>
</dbReference>
<feature type="transmembrane region" description="Helical" evidence="8">
    <location>
        <begin position="265"/>
        <end position="287"/>
    </location>
</feature>
<evidence type="ECO:0000256" key="1">
    <source>
        <dbReference type="ARBA" id="ARBA00004651"/>
    </source>
</evidence>
<dbReference type="RefSeq" id="WP_349640695.1">
    <property type="nucleotide sequence ID" value="NZ_CP090958.1"/>
</dbReference>
<keyword evidence="12" id="KW-1185">Reference proteome</keyword>
<feature type="transmembrane region" description="Helical" evidence="8">
    <location>
        <begin position="92"/>
        <end position="112"/>
    </location>
</feature>
<evidence type="ECO:0000256" key="3">
    <source>
        <dbReference type="ARBA" id="ARBA00022448"/>
    </source>
</evidence>
<dbReference type="SUPFAM" id="SSF161098">
    <property type="entry name" value="MetI-like"/>
    <property type="match status" value="1"/>
</dbReference>
<evidence type="ECO:0000259" key="10">
    <source>
        <dbReference type="PROSITE" id="PS50928"/>
    </source>
</evidence>
<dbReference type="PROSITE" id="PS50928">
    <property type="entry name" value="ABC_TM1"/>
    <property type="match status" value="1"/>
</dbReference>
<evidence type="ECO:0000256" key="5">
    <source>
        <dbReference type="ARBA" id="ARBA00022692"/>
    </source>
</evidence>
<keyword evidence="3 8" id="KW-0813">Transport</keyword>
<evidence type="ECO:0000313" key="12">
    <source>
        <dbReference type="Proteomes" id="UP001209083"/>
    </source>
</evidence>
<organism evidence="11 12">
    <name type="scientific">Saxibacter everestensis</name>
    <dbReference type="NCBI Taxonomy" id="2909229"/>
    <lineage>
        <taxon>Bacteria</taxon>
        <taxon>Bacillati</taxon>
        <taxon>Actinomycetota</taxon>
        <taxon>Actinomycetes</taxon>
        <taxon>Micrococcales</taxon>
        <taxon>Brevibacteriaceae</taxon>
        <taxon>Saxibacter</taxon>
    </lineage>
</organism>
<keyword evidence="4" id="KW-1003">Cell membrane</keyword>
<evidence type="ECO:0000256" key="6">
    <source>
        <dbReference type="ARBA" id="ARBA00022989"/>
    </source>
</evidence>
<dbReference type="Pfam" id="PF00528">
    <property type="entry name" value="BPD_transp_1"/>
    <property type="match status" value="1"/>
</dbReference>
<protein>
    <submittedName>
        <fullName evidence="11">ABC transporter permease</fullName>
    </submittedName>
</protein>
<comment type="similarity">
    <text evidence="2">Belongs to the binding-protein-dependent transport system permease family. CysTW subfamily.</text>
</comment>
<feature type="transmembrane region" description="Helical" evidence="8">
    <location>
        <begin position="124"/>
        <end position="148"/>
    </location>
</feature>
<evidence type="ECO:0000256" key="7">
    <source>
        <dbReference type="ARBA" id="ARBA00023136"/>
    </source>
</evidence>
<reference evidence="11 12" key="1">
    <citation type="submission" date="2023-05" db="EMBL/GenBank/DDBJ databases">
        <title>Lithophilousrod everest ZFBP1038 complete genpme.</title>
        <authorList>
            <person name="Tian M."/>
        </authorList>
    </citation>
    <scope>NUCLEOTIDE SEQUENCE [LARGE SCALE GENOMIC DNA]</scope>
    <source>
        <strain evidence="11 12">ZFBP1038</strain>
    </source>
</reference>
<proteinExistence type="inferred from homology"/>
<evidence type="ECO:0000256" key="4">
    <source>
        <dbReference type="ARBA" id="ARBA00022475"/>
    </source>
</evidence>
<keyword evidence="6 8" id="KW-1133">Transmembrane helix</keyword>
<dbReference type="PANTHER" id="PTHR43848">
    <property type="entry name" value="PUTRESCINE TRANSPORT SYSTEM PERMEASE PROTEIN POTI"/>
    <property type="match status" value="1"/>
</dbReference>
<gene>
    <name evidence="11" type="ORF">LWF01_09090</name>
</gene>
<feature type="domain" description="ABC transmembrane type-1" evidence="10">
    <location>
        <begin position="86"/>
        <end position="284"/>
    </location>
</feature>
<dbReference type="EMBL" id="CP090958">
    <property type="protein sequence ID" value="WGW13872.1"/>
    <property type="molecule type" value="Genomic_DNA"/>
</dbReference>
<feature type="region of interest" description="Disordered" evidence="9">
    <location>
        <begin position="1"/>
        <end position="23"/>
    </location>
</feature>
<feature type="transmembrane region" description="Helical" evidence="8">
    <location>
        <begin position="33"/>
        <end position="56"/>
    </location>
</feature>
<accession>A0ABY8QY30</accession>
<dbReference type="Gene3D" id="1.10.3720.10">
    <property type="entry name" value="MetI-like"/>
    <property type="match status" value="1"/>
</dbReference>
<evidence type="ECO:0000313" key="11">
    <source>
        <dbReference type="EMBL" id="WGW13872.1"/>
    </source>
</evidence>
<evidence type="ECO:0000256" key="8">
    <source>
        <dbReference type="RuleBase" id="RU363032"/>
    </source>
</evidence>
<comment type="subcellular location">
    <subcellularLocation>
        <location evidence="1 8">Cell membrane</location>
        <topology evidence="1 8">Multi-pass membrane protein</topology>
    </subcellularLocation>
</comment>
<evidence type="ECO:0000256" key="2">
    <source>
        <dbReference type="ARBA" id="ARBA00007069"/>
    </source>
</evidence>
<keyword evidence="5 8" id="KW-0812">Transmembrane</keyword>
<keyword evidence="7 8" id="KW-0472">Membrane</keyword>